<gene>
    <name evidence="1" type="primary">ESO001_3</name>
</gene>
<protein>
    <submittedName>
        <fullName evidence="1">Uncharacterized protein</fullName>
    </submittedName>
</protein>
<dbReference type="KEGG" id="vg:80399492"/>
<dbReference type="Proteomes" id="UP000677914">
    <property type="component" value="Segment"/>
</dbReference>
<dbReference type="EMBL" id="BK013380">
    <property type="protein sequence ID" value="DAD49921.1"/>
    <property type="molecule type" value="Genomic_RNA"/>
</dbReference>
<accession>A0A8S5KXD9</accession>
<dbReference type="RefSeq" id="YP_010770238.1">
    <property type="nucleotide sequence ID" value="NC_074205.1"/>
</dbReference>
<proteinExistence type="predicted"/>
<evidence type="ECO:0000313" key="1">
    <source>
        <dbReference type="EMBL" id="DAD49921.1"/>
    </source>
</evidence>
<organism evidence="1 2">
    <name type="scientific">ssRNA phage ESO001</name>
    <dbReference type="NCBI Taxonomy" id="2786008"/>
    <lineage>
        <taxon>Viruses</taxon>
        <taxon>Riboviria</taxon>
        <taxon>Orthornavirae</taxon>
        <taxon>Lenarviricota</taxon>
        <taxon>Leviviricetes</taxon>
        <taxon>Timlovirales</taxon>
        <taxon>Blumeviridae</taxon>
        <taxon>Tibirnivirus</taxon>
        <taxon>Tibirnivirus sp. 'paludicola'</taxon>
    </lineage>
</organism>
<evidence type="ECO:0000313" key="2">
    <source>
        <dbReference type="Proteomes" id="UP000677914"/>
    </source>
</evidence>
<reference evidence="1" key="1">
    <citation type="submission" date="2020-09" db="EMBL/GenBank/DDBJ databases">
        <title>Leviviricetes taxonomy.</title>
        <authorList>
            <person name="Stockdale S.R."/>
            <person name="Callanan J."/>
            <person name="Adriaenssens E.M."/>
            <person name="Kuhn J.H."/>
            <person name="Rumnieks J."/>
            <person name="Shkoporov A."/>
            <person name="Draper L.A."/>
            <person name="Ross P."/>
            <person name="Hill C."/>
        </authorList>
    </citation>
    <scope>NUCLEOTIDE SEQUENCE</scope>
</reference>
<sequence>MKNSYKTTRQMKNLNAYLNGLEGHFGHRITNRKKILNMVFCDSDFDYIEYDFYNHKICISELSYVKGELRNISYVPEVVMSSLGVLSFERPPGLDDYCHNICSPNSI</sequence>
<name>A0A8S5KXD9_9VIRU</name>
<dbReference type="GeneID" id="80399492"/>